<dbReference type="PANTHER" id="PTHR33488:SF2">
    <property type="entry name" value="EARLY ENDOSOME ANTIGEN 1-LIKE"/>
    <property type="match status" value="1"/>
</dbReference>
<feature type="signal peptide" evidence="2">
    <location>
        <begin position="1"/>
        <end position="18"/>
    </location>
</feature>
<reference evidence="3" key="1">
    <citation type="submission" date="2021-02" db="EMBL/GenBank/DDBJ databases">
        <authorList>
            <person name="Nowell W R."/>
        </authorList>
    </citation>
    <scope>NUCLEOTIDE SEQUENCE</scope>
</reference>
<keyword evidence="1" id="KW-0175">Coiled coil</keyword>
<dbReference type="Gene3D" id="1.20.5.340">
    <property type="match status" value="1"/>
</dbReference>
<feature type="chain" id="PRO_5032520942" evidence="2">
    <location>
        <begin position="19"/>
        <end position="1009"/>
    </location>
</feature>
<organism evidence="3 4">
    <name type="scientific">Rotaria sordida</name>
    <dbReference type="NCBI Taxonomy" id="392033"/>
    <lineage>
        <taxon>Eukaryota</taxon>
        <taxon>Metazoa</taxon>
        <taxon>Spiralia</taxon>
        <taxon>Gnathifera</taxon>
        <taxon>Rotifera</taxon>
        <taxon>Eurotatoria</taxon>
        <taxon>Bdelloidea</taxon>
        <taxon>Philodinida</taxon>
        <taxon>Philodinidae</taxon>
        <taxon>Rotaria</taxon>
    </lineage>
</organism>
<dbReference type="AlphaFoldDB" id="A0A813Q102"/>
<protein>
    <submittedName>
        <fullName evidence="3">Uncharacterized protein</fullName>
    </submittedName>
</protein>
<evidence type="ECO:0000256" key="2">
    <source>
        <dbReference type="SAM" id="SignalP"/>
    </source>
</evidence>
<keyword evidence="2" id="KW-0732">Signal</keyword>
<accession>A0A813Q102</accession>
<dbReference type="PANTHER" id="PTHR33488">
    <property type="entry name" value="ZGC:162509"/>
    <property type="match status" value="1"/>
</dbReference>
<dbReference type="Proteomes" id="UP000663870">
    <property type="component" value="Unassembled WGS sequence"/>
</dbReference>
<dbReference type="EMBL" id="CAJNOL010000024">
    <property type="protein sequence ID" value="CAF0757537.1"/>
    <property type="molecule type" value="Genomic_DNA"/>
</dbReference>
<evidence type="ECO:0000313" key="3">
    <source>
        <dbReference type="EMBL" id="CAF0757537.1"/>
    </source>
</evidence>
<feature type="coiled-coil region" evidence="1">
    <location>
        <begin position="213"/>
        <end position="275"/>
    </location>
</feature>
<name>A0A813Q102_9BILA</name>
<proteinExistence type="predicted"/>
<sequence length="1009" mass="114881">MIYFFFICWCLIIRLGRSEQTNVSSWYKTQIVGTVIPPYHAAYTILNEKIVQQLLTINIDSNQTTIRTLVDSLVCASRNVQNKLSEATKASEQIRNSLDEQIAQLVLSIVNQENKVHESQQSVNQANINIEHAQQQVTTAENTVRDKQNALNAAEHDMHEAQKAVERARLCGRRRRKRGFGKWWRKKVEKPFVHVIRQTAIKPVCSVINSGGIDNAKNRRALAEHTFREAQQRLTQYQQNLVHQRTQHTTVQTQLNEANSQLNILTNQLNEQKAKQIIITSLIKQFKSIEIHLKDVLASSIVLEDAISQLINFELVIVPLHTIYNEMITNNVMNSFNFEISSETITKVLENMIIIVCFLCVSIILGSQQLTPTDLSVISSNIDPLMDQTTIDKAWEDCMITAPATINLLGQVMVVASRVDVSFDHYSPNRVYQHIKYPKSFRATLLQISNDGYRAFLGAHTSMNKIQLYMQQIPQHIKTIIRLLSSKASTSLVSRLLPKVINNIERIGQTCVTLSRGTENSFVTIMDLLGEVLEATEVTRGLHEKDLNDKTIELNVTHIIHADMKREEEIRHQHYEEIRQAVRNAQAEYSRALSDIPTGFKALGLELGRAFIGLVKSFSNSFSSNHMKGFSPSIQQTSGNNGAESFANNQILNFASRFAQSLDSLIERISSSENQTLGEQEFQSFKVIFETFAKMINKIPNSKPKMKAAQLIQRAIDSVDEGINDKNSDIKNQLEVLADEVKPFIAAEQLSSSNNVPISIPTKDDSSKNELLKAQLAQIRLSETEKRLDQQYATYAAAMEQMRVLTAKLANLDLTFIHFKQILEMLREALRLLGLLRQHWHKLVEFFTNFSAQVTTGFDETLKTFLDTTRINIDLEKTEIDRILMLELLNGNSINLYHESYTLFMMARTYFDVSKQHLMPRLAGLSLMLTAENDNERQRLLSELERNTLDVQANVTQLVNERKTIYKKIISEKRAAFNEQINNQDANGNELAIIQEGKMLLGYEDTLNE</sequence>
<evidence type="ECO:0000313" key="4">
    <source>
        <dbReference type="Proteomes" id="UP000663870"/>
    </source>
</evidence>
<comment type="caution">
    <text evidence="3">The sequence shown here is derived from an EMBL/GenBank/DDBJ whole genome shotgun (WGS) entry which is preliminary data.</text>
</comment>
<keyword evidence="4" id="KW-1185">Reference proteome</keyword>
<feature type="coiled-coil region" evidence="1">
    <location>
        <begin position="95"/>
        <end position="164"/>
    </location>
</feature>
<gene>
    <name evidence="3" type="ORF">JXQ802_LOCUS2019</name>
</gene>
<evidence type="ECO:0000256" key="1">
    <source>
        <dbReference type="SAM" id="Coils"/>
    </source>
</evidence>